<proteinExistence type="predicted"/>
<accession>A0A5A9X6X3</accession>
<dbReference type="EMBL" id="SRSD01000010">
    <property type="protein sequence ID" value="KAA0888710.1"/>
    <property type="molecule type" value="Genomic_DNA"/>
</dbReference>
<reference evidence="1 2" key="1">
    <citation type="submission" date="2019-04" db="EMBL/GenBank/DDBJ databases">
        <title>Geobacter ruber sp. nov., ferric-reducing bacteria isolated from paddy soil.</title>
        <authorList>
            <person name="Xu Z."/>
            <person name="Masuda Y."/>
            <person name="Itoh H."/>
            <person name="Senoo K."/>
        </authorList>
    </citation>
    <scope>NUCLEOTIDE SEQUENCE [LARGE SCALE GENOMIC DNA]</scope>
    <source>
        <strain evidence="1 2">Red88</strain>
    </source>
</reference>
<name>A0A5A9X6X3_9BACT</name>
<protein>
    <submittedName>
        <fullName evidence="1">Uncharacterized protein</fullName>
    </submittedName>
</protein>
<gene>
    <name evidence="1" type="ORF">ET418_15125</name>
</gene>
<dbReference type="RefSeq" id="WP_149308983.1">
    <property type="nucleotide sequence ID" value="NZ_SRSD01000010.1"/>
</dbReference>
<evidence type="ECO:0000313" key="1">
    <source>
        <dbReference type="EMBL" id="KAA0888710.1"/>
    </source>
</evidence>
<sequence>MQIAIRRRYDILGSALKEGSSSEARYDLWRCIARHYPDTEKGNWKISMGGTIIVLTEIID</sequence>
<keyword evidence="2" id="KW-1185">Reference proteome</keyword>
<dbReference type="AlphaFoldDB" id="A0A5A9X6X3"/>
<organism evidence="1 2">
    <name type="scientific">Oryzomonas rubra</name>
    <dbReference type="NCBI Taxonomy" id="2509454"/>
    <lineage>
        <taxon>Bacteria</taxon>
        <taxon>Pseudomonadati</taxon>
        <taxon>Thermodesulfobacteriota</taxon>
        <taxon>Desulfuromonadia</taxon>
        <taxon>Geobacterales</taxon>
        <taxon>Geobacteraceae</taxon>
        <taxon>Oryzomonas</taxon>
    </lineage>
</organism>
<evidence type="ECO:0000313" key="2">
    <source>
        <dbReference type="Proteomes" id="UP000324298"/>
    </source>
</evidence>
<dbReference type="Proteomes" id="UP000324298">
    <property type="component" value="Unassembled WGS sequence"/>
</dbReference>
<comment type="caution">
    <text evidence="1">The sequence shown here is derived from an EMBL/GenBank/DDBJ whole genome shotgun (WGS) entry which is preliminary data.</text>
</comment>